<dbReference type="InterPro" id="IPR044730">
    <property type="entry name" value="RNase_H-like_dom_plant"/>
</dbReference>
<dbReference type="InterPro" id="IPR052929">
    <property type="entry name" value="RNase_H-like_EbsB-rel"/>
</dbReference>
<reference evidence="2 3" key="1">
    <citation type="submission" date="2019-09" db="EMBL/GenBank/DDBJ databases">
        <authorList>
            <person name="Ou C."/>
        </authorList>
    </citation>
    <scope>NUCLEOTIDE SEQUENCE [LARGE SCALE GENOMIC DNA]</scope>
    <source>
        <strain evidence="2">S2</strain>
        <tissue evidence="2">Leaf</tissue>
    </source>
</reference>
<evidence type="ECO:0000313" key="2">
    <source>
        <dbReference type="EMBL" id="KAB2627366.1"/>
    </source>
</evidence>
<dbReference type="EMBL" id="SMOL01000157">
    <property type="protein sequence ID" value="KAB2627366.1"/>
    <property type="molecule type" value="Genomic_DNA"/>
</dbReference>
<name>A0A5N5HH82_9ROSA</name>
<feature type="domain" description="RNase H type-1" evidence="1">
    <location>
        <begin position="95"/>
        <end position="202"/>
    </location>
</feature>
<dbReference type="Gene3D" id="3.30.420.10">
    <property type="entry name" value="Ribonuclease H-like superfamily/Ribonuclease H"/>
    <property type="match status" value="1"/>
</dbReference>
<protein>
    <recommendedName>
        <fullName evidence="1">RNase H type-1 domain-containing protein</fullName>
    </recommendedName>
</protein>
<dbReference type="SUPFAM" id="SSF53098">
    <property type="entry name" value="Ribonuclease H-like"/>
    <property type="match status" value="1"/>
</dbReference>
<dbReference type="InterPro" id="IPR036397">
    <property type="entry name" value="RNaseH_sf"/>
</dbReference>
<keyword evidence="3" id="KW-1185">Reference proteome</keyword>
<proteinExistence type="predicted"/>
<dbReference type="Proteomes" id="UP000327157">
    <property type="component" value="Chromosome 2"/>
</dbReference>
<reference evidence="3" key="2">
    <citation type="submission" date="2019-10" db="EMBL/GenBank/DDBJ databases">
        <title>A de novo genome assembly of a pear dwarfing rootstock.</title>
        <authorList>
            <person name="Wang F."/>
            <person name="Wang J."/>
            <person name="Li S."/>
            <person name="Zhang Y."/>
            <person name="Fang M."/>
            <person name="Ma L."/>
            <person name="Zhao Y."/>
            <person name="Jiang S."/>
        </authorList>
    </citation>
    <scope>NUCLEOTIDE SEQUENCE [LARGE SCALE GENOMIC DNA]</scope>
</reference>
<dbReference type="AlphaFoldDB" id="A0A5N5HH82"/>
<dbReference type="InterPro" id="IPR012337">
    <property type="entry name" value="RNaseH-like_sf"/>
</dbReference>
<comment type="caution">
    <text evidence="2">The sequence shown here is derived from an EMBL/GenBank/DDBJ whole genome shotgun (WGS) entry which is preliminary data.</text>
</comment>
<evidence type="ECO:0000259" key="1">
    <source>
        <dbReference type="Pfam" id="PF13456"/>
    </source>
</evidence>
<dbReference type="Pfam" id="PF13456">
    <property type="entry name" value="RVT_3"/>
    <property type="match status" value="1"/>
</dbReference>
<accession>A0A5N5HH82</accession>
<organism evidence="2 3">
    <name type="scientific">Pyrus ussuriensis x Pyrus communis</name>
    <dbReference type="NCBI Taxonomy" id="2448454"/>
    <lineage>
        <taxon>Eukaryota</taxon>
        <taxon>Viridiplantae</taxon>
        <taxon>Streptophyta</taxon>
        <taxon>Embryophyta</taxon>
        <taxon>Tracheophyta</taxon>
        <taxon>Spermatophyta</taxon>
        <taxon>Magnoliopsida</taxon>
        <taxon>eudicotyledons</taxon>
        <taxon>Gunneridae</taxon>
        <taxon>Pentapetalae</taxon>
        <taxon>rosids</taxon>
        <taxon>fabids</taxon>
        <taxon>Rosales</taxon>
        <taxon>Rosaceae</taxon>
        <taxon>Amygdaloideae</taxon>
        <taxon>Maleae</taxon>
        <taxon>Pyrus</taxon>
    </lineage>
</organism>
<dbReference type="CDD" id="cd06222">
    <property type="entry name" value="RNase_H_like"/>
    <property type="match status" value="1"/>
</dbReference>
<gene>
    <name evidence="2" type="ORF">D8674_020984</name>
</gene>
<dbReference type="InterPro" id="IPR002156">
    <property type="entry name" value="RNaseH_domain"/>
</dbReference>
<dbReference type="PANTHER" id="PTHR47074:SF48">
    <property type="entry name" value="POLYNUCLEOTIDYL TRANSFERASE, RIBONUCLEASE H-LIKE SUPERFAMILY PROTEIN"/>
    <property type="match status" value="1"/>
</dbReference>
<sequence>MPLTVEELIDFKVRAWKMDVVRTCFDKDEGDIIPGLHVSLAGCRDRIIWHYSVNGVYSVQTRYGVAMEMQANGEPGRKGTAGGRGRLAFGVLKINCDGAWCGKTCKGGYGWVVRDFAGMLLAAGGVGGLLFSSAAMVEAAAIRAAVESDSQMLVRMINGEYGIDATLECFIYDISPLVFQLGRVRFLFVKRDGNVNVHIVASYDVLSLEFLFNILVDIEISVKQMFTNALKF</sequence>
<dbReference type="PANTHER" id="PTHR47074">
    <property type="entry name" value="BNAC02G40300D PROTEIN"/>
    <property type="match status" value="1"/>
</dbReference>
<dbReference type="GO" id="GO:0004523">
    <property type="term" value="F:RNA-DNA hybrid ribonuclease activity"/>
    <property type="evidence" value="ECO:0007669"/>
    <property type="project" value="InterPro"/>
</dbReference>
<dbReference type="GO" id="GO:0003676">
    <property type="term" value="F:nucleic acid binding"/>
    <property type="evidence" value="ECO:0007669"/>
    <property type="project" value="InterPro"/>
</dbReference>
<evidence type="ECO:0000313" key="3">
    <source>
        <dbReference type="Proteomes" id="UP000327157"/>
    </source>
</evidence>
<reference evidence="2 3" key="3">
    <citation type="submission" date="2019-11" db="EMBL/GenBank/DDBJ databases">
        <title>A de novo genome assembly of a pear dwarfing rootstock.</title>
        <authorList>
            <person name="Wang F."/>
            <person name="Wang J."/>
            <person name="Li S."/>
            <person name="Zhang Y."/>
            <person name="Fang M."/>
            <person name="Ma L."/>
            <person name="Zhao Y."/>
            <person name="Jiang S."/>
        </authorList>
    </citation>
    <scope>NUCLEOTIDE SEQUENCE [LARGE SCALE GENOMIC DNA]</scope>
    <source>
        <strain evidence="2">S2</strain>
        <tissue evidence="2">Leaf</tissue>
    </source>
</reference>